<reference evidence="5" key="1">
    <citation type="submission" date="2018-03" db="EMBL/GenBank/DDBJ databases">
        <title>Genomic analysis of the strain SH-1 isolated from shrimp intestine.</title>
        <authorList>
            <person name="Kim Y.-S."/>
            <person name="Kim S.-E."/>
            <person name="Kim K.-H."/>
        </authorList>
    </citation>
    <scope>NUCLEOTIDE SEQUENCE [LARGE SCALE GENOMIC DNA]</scope>
    <source>
        <strain evidence="5">SH-1</strain>
    </source>
</reference>
<dbReference type="InterPro" id="IPR026956">
    <property type="entry name" value="D-ser_dehydrat-like_dom"/>
</dbReference>
<dbReference type="InterPro" id="IPR001608">
    <property type="entry name" value="Ala_racemase_N"/>
</dbReference>
<dbReference type="InterPro" id="IPR042208">
    <property type="entry name" value="D-ser_dehydrat-like_sf"/>
</dbReference>
<keyword evidence="2" id="KW-0456">Lyase</keyword>
<name>A0A2S0ML73_9RHOB</name>
<dbReference type="Pfam" id="PF14031">
    <property type="entry name" value="D-ser_dehydrat"/>
    <property type="match status" value="1"/>
</dbReference>
<dbReference type="SUPFAM" id="SSF51419">
    <property type="entry name" value="PLP-binding barrel"/>
    <property type="match status" value="1"/>
</dbReference>
<organism evidence="4 5">
    <name type="scientific">Pukyongiella litopenaei</name>
    <dbReference type="NCBI Taxonomy" id="2605946"/>
    <lineage>
        <taxon>Bacteria</taxon>
        <taxon>Pseudomonadati</taxon>
        <taxon>Pseudomonadota</taxon>
        <taxon>Alphaproteobacteria</taxon>
        <taxon>Rhodobacterales</taxon>
        <taxon>Paracoccaceae</taxon>
        <taxon>Pukyongiella</taxon>
    </lineage>
</organism>
<dbReference type="PANTHER" id="PTHR28004">
    <property type="entry name" value="ZGC:162816-RELATED"/>
    <property type="match status" value="1"/>
</dbReference>
<gene>
    <name evidence="4" type="ORF">C6Y53_02235</name>
</gene>
<dbReference type="InterPro" id="IPR051466">
    <property type="entry name" value="D-amino_acid_metab_enzyme"/>
</dbReference>
<dbReference type="GO" id="GO:0036088">
    <property type="term" value="P:D-serine catabolic process"/>
    <property type="evidence" value="ECO:0007669"/>
    <property type="project" value="TreeGrafter"/>
</dbReference>
<dbReference type="PANTHER" id="PTHR28004:SF2">
    <property type="entry name" value="D-SERINE DEHYDRATASE"/>
    <property type="match status" value="1"/>
</dbReference>
<dbReference type="AlphaFoldDB" id="A0A2S0ML73"/>
<evidence type="ECO:0000313" key="5">
    <source>
        <dbReference type="Proteomes" id="UP000237655"/>
    </source>
</evidence>
<accession>A0A2S0ML73</accession>
<dbReference type="Pfam" id="PF01168">
    <property type="entry name" value="Ala_racemase_N"/>
    <property type="match status" value="1"/>
</dbReference>
<feature type="domain" description="D-serine dehydratase-like" evidence="3">
    <location>
        <begin position="242"/>
        <end position="336"/>
    </location>
</feature>
<sequence length="353" mass="37609">MHINEIETPAVLIDMDRVEANLTRAQAYADRHGLRLRPHVKTHKLPELARRQVALGAIGVTCQKLGEAEAMADGGLADIFLPYNILGPAKLDRLAALHDRVTLSVTADNAETVDGYAGRFSPEHPLTVLVECDTGAARCGVQSPQDAVALARRIAGAPGLRFGGLMSYPPQGRTAEVNDWLGSARSALEAAELPPGTISAGGTPDLMRAAEIPVATEYRPGTYIYSDRMQVAWGHGDLGDCALTVKATVVSRPTAARAVLDAGSKALAADPVPPPFEGHGHITDYPDATITALSEEHGVVDLSRCDRRPGIGETVRIIPNHACVVTNLFDTVHLVKGDEVVGRPRITSRGKLW</sequence>
<evidence type="ECO:0000313" key="4">
    <source>
        <dbReference type="EMBL" id="AVO36629.1"/>
    </source>
</evidence>
<dbReference type="GO" id="GO:0008721">
    <property type="term" value="F:D-serine ammonia-lyase activity"/>
    <property type="evidence" value="ECO:0007669"/>
    <property type="project" value="TreeGrafter"/>
</dbReference>
<dbReference type="EMBL" id="CP027665">
    <property type="protein sequence ID" value="AVO36629.1"/>
    <property type="molecule type" value="Genomic_DNA"/>
</dbReference>
<comment type="similarity">
    <text evidence="1">Belongs to the DSD1 family.</text>
</comment>
<dbReference type="CDD" id="cd06820">
    <property type="entry name" value="PLPDE_III_LS_D-TA_like"/>
    <property type="match status" value="1"/>
</dbReference>
<evidence type="ECO:0000259" key="3">
    <source>
        <dbReference type="SMART" id="SM01119"/>
    </source>
</evidence>
<dbReference type="SMART" id="SM01119">
    <property type="entry name" value="D-ser_dehydrat"/>
    <property type="match status" value="1"/>
</dbReference>
<dbReference type="Gene3D" id="2.40.37.20">
    <property type="entry name" value="D-serine dehydratase-like domain"/>
    <property type="match status" value="1"/>
</dbReference>
<evidence type="ECO:0000256" key="1">
    <source>
        <dbReference type="ARBA" id="ARBA00005323"/>
    </source>
</evidence>
<dbReference type="Gene3D" id="3.20.20.10">
    <property type="entry name" value="Alanine racemase"/>
    <property type="match status" value="1"/>
</dbReference>
<dbReference type="InterPro" id="IPR029066">
    <property type="entry name" value="PLP-binding_barrel"/>
</dbReference>
<proteinExistence type="inferred from homology"/>
<dbReference type="RefSeq" id="WP_106470944.1">
    <property type="nucleotide sequence ID" value="NZ_CP027665.1"/>
</dbReference>
<dbReference type="Proteomes" id="UP000237655">
    <property type="component" value="Chromosome"/>
</dbReference>
<dbReference type="KEGG" id="thas:C6Y53_02235"/>
<keyword evidence="5" id="KW-1185">Reference proteome</keyword>
<protein>
    <submittedName>
        <fullName evidence="4">D-TA family PLP-dependent enzyme</fullName>
    </submittedName>
</protein>
<evidence type="ECO:0000256" key="2">
    <source>
        <dbReference type="ARBA" id="ARBA00023239"/>
    </source>
</evidence>